<comment type="caution">
    <text evidence="2">The sequence shown here is derived from an EMBL/GenBank/DDBJ whole genome shotgun (WGS) entry which is preliminary data.</text>
</comment>
<evidence type="ECO:0000313" key="2">
    <source>
        <dbReference type="EMBL" id="MFC3302232.1"/>
    </source>
</evidence>
<dbReference type="PANTHER" id="PTHR36919:SF2">
    <property type="entry name" value="BLL6627 PROTEIN"/>
    <property type="match status" value="1"/>
</dbReference>
<evidence type="ECO:0000313" key="3">
    <source>
        <dbReference type="Proteomes" id="UP001595607"/>
    </source>
</evidence>
<evidence type="ECO:0000259" key="1">
    <source>
        <dbReference type="Pfam" id="PF09917"/>
    </source>
</evidence>
<gene>
    <name evidence="2" type="ORF">ACFONP_05745</name>
</gene>
<dbReference type="Proteomes" id="UP001595607">
    <property type="component" value="Unassembled WGS sequence"/>
</dbReference>
<protein>
    <submittedName>
        <fullName evidence="2">DUF2147 domain-containing protein</fullName>
    </submittedName>
</protein>
<organism evidence="2 3">
    <name type="scientific">Parvularcula lutaonensis</name>
    <dbReference type="NCBI Taxonomy" id="491923"/>
    <lineage>
        <taxon>Bacteria</taxon>
        <taxon>Pseudomonadati</taxon>
        <taxon>Pseudomonadota</taxon>
        <taxon>Alphaproteobacteria</taxon>
        <taxon>Parvularculales</taxon>
        <taxon>Parvularculaceae</taxon>
        <taxon>Parvularcula</taxon>
    </lineage>
</organism>
<keyword evidence="3" id="KW-1185">Reference proteome</keyword>
<dbReference type="Gene3D" id="2.40.128.520">
    <property type="match status" value="1"/>
</dbReference>
<dbReference type="RefSeq" id="WP_189570307.1">
    <property type="nucleotide sequence ID" value="NZ_BMXU01000001.1"/>
</dbReference>
<name>A0ABV7MBL0_9PROT</name>
<dbReference type="Pfam" id="PF09917">
    <property type="entry name" value="DUF2147"/>
    <property type="match status" value="1"/>
</dbReference>
<reference evidence="3" key="1">
    <citation type="journal article" date="2019" name="Int. J. Syst. Evol. Microbiol.">
        <title>The Global Catalogue of Microorganisms (GCM) 10K type strain sequencing project: providing services to taxonomists for standard genome sequencing and annotation.</title>
        <authorList>
            <consortium name="The Broad Institute Genomics Platform"/>
            <consortium name="The Broad Institute Genome Sequencing Center for Infectious Disease"/>
            <person name="Wu L."/>
            <person name="Ma J."/>
        </authorList>
    </citation>
    <scope>NUCLEOTIDE SEQUENCE [LARGE SCALE GENOMIC DNA]</scope>
    <source>
        <strain evidence="3">KCTC 22245</strain>
    </source>
</reference>
<accession>A0ABV7MBL0</accession>
<dbReference type="EMBL" id="JBHRVA010000002">
    <property type="protein sequence ID" value="MFC3302232.1"/>
    <property type="molecule type" value="Genomic_DNA"/>
</dbReference>
<feature type="domain" description="DUF2147" evidence="1">
    <location>
        <begin position="17"/>
        <end position="118"/>
    </location>
</feature>
<dbReference type="InterPro" id="IPR019223">
    <property type="entry name" value="DUF2147"/>
</dbReference>
<proteinExistence type="predicted"/>
<sequence>MLFLLLMLQLSPLDVDGVWATENGRAHVEIVETEDGSIRGQIIWYASFEEDQAEGETGILGVTLLEDYERRDDGWRNGTIYNLKNGRAFRSAIFRTGEDTLNVQGCLGPFCRDQHWTRVPEDQIVRLQRKPVADTAGKE</sequence>
<dbReference type="PANTHER" id="PTHR36919">
    <property type="entry name" value="BLR1215 PROTEIN"/>
    <property type="match status" value="1"/>
</dbReference>